<reference evidence="1 2" key="1">
    <citation type="journal article" date="2003" name="Nature">
        <title>Genome divergence in two Prochlorococcus ecotypes reflects oceanic niche differentiation.</title>
        <authorList>
            <person name="Rocap G."/>
            <person name="Larimer F.W."/>
            <person name="Lamerdin J.E."/>
            <person name="Malfatti S."/>
            <person name="Chain P."/>
            <person name="Ahlgren N.A."/>
            <person name="Arellano A."/>
            <person name="Coleman M."/>
            <person name="Hauser L."/>
            <person name="Hess W.R."/>
            <person name="Johnson Z.I."/>
            <person name="Land M.L."/>
            <person name="Lindell D."/>
            <person name="Post A.F."/>
            <person name="Regala W."/>
            <person name="Shah M."/>
            <person name="Shaw S.L."/>
            <person name="Steglich C."/>
            <person name="Sullivan M.B."/>
            <person name="Ting C.S."/>
            <person name="Tolonen A."/>
            <person name="Webb E.A."/>
            <person name="Zinser E.R."/>
            <person name="Chisholm S.W."/>
        </authorList>
    </citation>
    <scope>NUCLEOTIDE SEQUENCE [LARGE SCALE GENOMIC DNA]</scope>
    <source>
        <strain evidence="2">MIT 9313</strain>
    </source>
</reference>
<dbReference type="KEGG" id="pmt:PMT_2458"/>
<dbReference type="EMBL" id="BX548175">
    <property type="protein sequence ID" value="CAX31976.1"/>
    <property type="molecule type" value="Genomic_DNA"/>
</dbReference>
<proteinExistence type="predicted"/>
<dbReference type="Proteomes" id="UP000001423">
    <property type="component" value="Chromosome"/>
</dbReference>
<dbReference type="AlphaFoldDB" id="B9ERA9"/>
<keyword evidence="2" id="KW-1185">Reference proteome</keyword>
<sequence length="54" mass="6223">MICPALWWRKSYSQSKRQCPSAVGETRMSLELLNHIAKAIHLNPKTVVVLFLEK</sequence>
<organism evidence="1 2">
    <name type="scientific">Prochlorococcus marinus (strain MIT 9313)</name>
    <dbReference type="NCBI Taxonomy" id="74547"/>
    <lineage>
        <taxon>Bacteria</taxon>
        <taxon>Bacillati</taxon>
        <taxon>Cyanobacteriota</taxon>
        <taxon>Cyanophyceae</taxon>
        <taxon>Synechococcales</taxon>
        <taxon>Prochlorococcaceae</taxon>
        <taxon>Prochlorococcus</taxon>
    </lineage>
</organism>
<evidence type="ECO:0000313" key="2">
    <source>
        <dbReference type="Proteomes" id="UP000001423"/>
    </source>
</evidence>
<gene>
    <name evidence="1" type="ordered locus">PMT_2458</name>
</gene>
<protein>
    <submittedName>
        <fullName evidence="1">Uncharacterized protein</fullName>
    </submittedName>
</protein>
<evidence type="ECO:0000313" key="1">
    <source>
        <dbReference type="EMBL" id="CAX31976.1"/>
    </source>
</evidence>
<name>B9ERA9_PROMM</name>
<accession>B9ERA9</accession>
<dbReference type="HOGENOM" id="CLU_3046852_0_0_3"/>